<protein>
    <recommendedName>
        <fullName evidence="5">Toxin MazF</fullName>
    </recommendedName>
</protein>
<dbReference type="AlphaFoldDB" id="A0A1U7NMS8"/>
<gene>
    <name evidence="3" type="ORF">BO225_05355</name>
</gene>
<dbReference type="GO" id="GO:0006402">
    <property type="term" value="P:mRNA catabolic process"/>
    <property type="evidence" value="ECO:0007669"/>
    <property type="project" value="TreeGrafter"/>
</dbReference>
<dbReference type="Proteomes" id="UP000186705">
    <property type="component" value="Unassembled WGS sequence"/>
</dbReference>
<keyword evidence="2" id="KW-1277">Toxin-antitoxin system</keyword>
<comment type="caution">
    <text evidence="3">The sequence shown here is derived from an EMBL/GenBank/DDBJ whole genome shotgun (WGS) entry which is preliminary data.</text>
</comment>
<evidence type="ECO:0000313" key="3">
    <source>
        <dbReference type="EMBL" id="OLU46598.1"/>
    </source>
</evidence>
<dbReference type="Gene3D" id="2.30.30.110">
    <property type="match status" value="1"/>
</dbReference>
<dbReference type="InterPro" id="IPR003477">
    <property type="entry name" value="PemK-like"/>
</dbReference>
<dbReference type="PANTHER" id="PTHR33988">
    <property type="entry name" value="ENDORIBONUCLEASE MAZF-RELATED"/>
    <property type="match status" value="1"/>
</dbReference>
<comment type="similarity">
    <text evidence="1">Belongs to the PemK/MazF family.</text>
</comment>
<dbReference type="OrthoDB" id="9808744at2"/>
<dbReference type="PANTHER" id="PTHR33988:SF3">
    <property type="entry name" value="ENDORIBONUCLEASE TOXIN CHPB-RELATED"/>
    <property type="match status" value="1"/>
</dbReference>
<dbReference type="GO" id="GO:0016075">
    <property type="term" value="P:rRNA catabolic process"/>
    <property type="evidence" value="ECO:0007669"/>
    <property type="project" value="TreeGrafter"/>
</dbReference>
<dbReference type="Pfam" id="PF02452">
    <property type="entry name" value="PemK_toxin"/>
    <property type="match status" value="1"/>
</dbReference>
<dbReference type="GeneID" id="78275374"/>
<proteinExistence type="inferred from homology"/>
<dbReference type="EMBL" id="MPKA01000062">
    <property type="protein sequence ID" value="OLU46598.1"/>
    <property type="molecule type" value="Genomic_DNA"/>
</dbReference>
<evidence type="ECO:0000256" key="2">
    <source>
        <dbReference type="ARBA" id="ARBA00022649"/>
    </source>
</evidence>
<dbReference type="RefSeq" id="WP_016319001.1">
    <property type="nucleotide sequence ID" value="NZ_CAMNTW010000002.1"/>
</dbReference>
<dbReference type="STRING" id="1862672.BO225_05355"/>
<dbReference type="InterPro" id="IPR011067">
    <property type="entry name" value="Plasmid_toxin/cell-grow_inhib"/>
</dbReference>
<evidence type="ECO:0000256" key="1">
    <source>
        <dbReference type="ARBA" id="ARBA00007521"/>
    </source>
</evidence>
<dbReference type="GO" id="GO:0004521">
    <property type="term" value="F:RNA endonuclease activity"/>
    <property type="evidence" value="ECO:0007669"/>
    <property type="project" value="TreeGrafter"/>
</dbReference>
<sequence>MNKTNFTEGDIIFLEFSPTKGHEQRGHRPGVIVSNDTYHQKTGMYLVCPISTNNKDFPLHIALEGTKDVKGKIFCEHVRAMDLDARNAKKIEECPPNILESVKNIIQLFLI</sequence>
<keyword evidence="4" id="KW-1185">Reference proteome</keyword>
<organism evidence="3 4">
    <name type="scientific">Dubosiella newyorkensis</name>
    <dbReference type="NCBI Taxonomy" id="1862672"/>
    <lineage>
        <taxon>Bacteria</taxon>
        <taxon>Bacillati</taxon>
        <taxon>Bacillota</taxon>
        <taxon>Erysipelotrichia</taxon>
        <taxon>Erysipelotrichales</taxon>
        <taxon>Erysipelotrichaceae</taxon>
        <taxon>Dubosiella</taxon>
    </lineage>
</organism>
<evidence type="ECO:0000313" key="4">
    <source>
        <dbReference type="Proteomes" id="UP000186705"/>
    </source>
</evidence>
<evidence type="ECO:0008006" key="5">
    <source>
        <dbReference type="Google" id="ProtNLM"/>
    </source>
</evidence>
<dbReference type="SUPFAM" id="SSF50118">
    <property type="entry name" value="Cell growth inhibitor/plasmid maintenance toxic component"/>
    <property type="match status" value="1"/>
</dbReference>
<dbReference type="GO" id="GO:0003677">
    <property type="term" value="F:DNA binding"/>
    <property type="evidence" value="ECO:0007669"/>
    <property type="project" value="InterPro"/>
</dbReference>
<accession>A0A1U7NMS8</accession>
<name>A0A1U7NMS8_9FIRM</name>
<reference evidence="3 4" key="1">
    <citation type="submission" date="2016-11" db="EMBL/GenBank/DDBJ databases">
        <title>Description of two novel members of the family Erysipelotrichaceae: Ileibacterium lipovorans gen. nov., sp. nov. and Dubosiella newyorkensis, gen. nov., sp. nov.</title>
        <authorList>
            <person name="Cox L.M."/>
            <person name="Sohn J."/>
            <person name="Tyrrell K.L."/>
            <person name="Citron D.M."/>
            <person name="Lawson P.A."/>
            <person name="Patel N.B."/>
            <person name="Iizumi T."/>
            <person name="Perez-Perez G.I."/>
            <person name="Goldstein E.J."/>
            <person name="Blaser M.J."/>
        </authorList>
    </citation>
    <scope>NUCLEOTIDE SEQUENCE [LARGE SCALE GENOMIC DNA]</scope>
    <source>
        <strain evidence="3 4">NYU-BL-A4</strain>
    </source>
</reference>